<dbReference type="InterPro" id="IPR010982">
    <property type="entry name" value="Lambda_DNA-bd_dom_sf"/>
</dbReference>
<evidence type="ECO:0000313" key="3">
    <source>
        <dbReference type="Proteomes" id="UP000823891"/>
    </source>
</evidence>
<dbReference type="InterPro" id="IPR001387">
    <property type="entry name" value="Cro/C1-type_HTH"/>
</dbReference>
<evidence type="ECO:0000259" key="1">
    <source>
        <dbReference type="PROSITE" id="PS50943"/>
    </source>
</evidence>
<name>A0A9D2NII7_9FIRM</name>
<dbReference type="SUPFAM" id="SSF47413">
    <property type="entry name" value="lambda repressor-like DNA-binding domains"/>
    <property type="match status" value="1"/>
</dbReference>
<dbReference type="AlphaFoldDB" id="A0A9D2NII7"/>
<reference evidence="2" key="2">
    <citation type="submission" date="2021-04" db="EMBL/GenBank/DDBJ databases">
        <authorList>
            <person name="Gilroy R."/>
        </authorList>
    </citation>
    <scope>NUCLEOTIDE SEQUENCE</scope>
    <source>
        <strain evidence="2">USAMLcec2-132</strain>
    </source>
</reference>
<dbReference type="SMART" id="SM00530">
    <property type="entry name" value="HTH_XRE"/>
    <property type="match status" value="1"/>
</dbReference>
<dbReference type="Proteomes" id="UP000823891">
    <property type="component" value="Unassembled WGS sequence"/>
</dbReference>
<gene>
    <name evidence="2" type="ORF">H9761_19495</name>
</gene>
<dbReference type="Pfam" id="PF01381">
    <property type="entry name" value="HTH_3"/>
    <property type="match status" value="1"/>
</dbReference>
<dbReference type="PROSITE" id="PS50943">
    <property type="entry name" value="HTH_CROC1"/>
    <property type="match status" value="1"/>
</dbReference>
<accession>A0A9D2NII7</accession>
<proteinExistence type="predicted"/>
<organism evidence="2 3">
    <name type="scientific">Candidatus Eisenbergiella merdavium</name>
    <dbReference type="NCBI Taxonomy" id="2838551"/>
    <lineage>
        <taxon>Bacteria</taxon>
        <taxon>Bacillati</taxon>
        <taxon>Bacillota</taxon>
        <taxon>Clostridia</taxon>
        <taxon>Lachnospirales</taxon>
        <taxon>Lachnospiraceae</taxon>
        <taxon>Eisenbergiella</taxon>
    </lineage>
</organism>
<dbReference type="CDD" id="cd00093">
    <property type="entry name" value="HTH_XRE"/>
    <property type="match status" value="1"/>
</dbReference>
<feature type="domain" description="HTH cro/C1-type" evidence="1">
    <location>
        <begin position="152"/>
        <end position="209"/>
    </location>
</feature>
<reference evidence="2" key="1">
    <citation type="journal article" date="2021" name="PeerJ">
        <title>Extensive microbial diversity within the chicken gut microbiome revealed by metagenomics and culture.</title>
        <authorList>
            <person name="Gilroy R."/>
            <person name="Ravi A."/>
            <person name="Getino M."/>
            <person name="Pursley I."/>
            <person name="Horton D.L."/>
            <person name="Alikhan N.F."/>
            <person name="Baker D."/>
            <person name="Gharbi K."/>
            <person name="Hall N."/>
            <person name="Watson M."/>
            <person name="Adriaenssens E.M."/>
            <person name="Foster-Nyarko E."/>
            <person name="Jarju S."/>
            <person name="Secka A."/>
            <person name="Antonio M."/>
            <person name="Oren A."/>
            <person name="Chaudhuri R.R."/>
            <person name="La Ragione R."/>
            <person name="Hildebrand F."/>
            <person name="Pallen M.J."/>
        </authorList>
    </citation>
    <scope>NUCLEOTIDE SEQUENCE</scope>
    <source>
        <strain evidence="2">USAMLcec2-132</strain>
    </source>
</reference>
<protein>
    <submittedName>
        <fullName evidence="2">Helix-turn-helix transcriptional regulator</fullName>
    </submittedName>
</protein>
<comment type="caution">
    <text evidence="2">The sequence shown here is derived from an EMBL/GenBank/DDBJ whole genome shotgun (WGS) entry which is preliminary data.</text>
</comment>
<dbReference type="EMBL" id="DWWS01000073">
    <property type="protein sequence ID" value="HJC25848.1"/>
    <property type="molecule type" value="Genomic_DNA"/>
</dbReference>
<evidence type="ECO:0000313" key="2">
    <source>
        <dbReference type="EMBL" id="HJC25848.1"/>
    </source>
</evidence>
<sequence>MIHAYDDQYLDDAMECLGEAMDYASNSCQMNMDEFLGLFIVTGYAEQFAAGVPKYVSGISGTELVMDILTRSGTDADFPQAQIDYDYSPQYWCGWILAYYQWYTGRSFKEIRKHITMKEIEKLYPALHEASEKKFVDTVNRMIRKENLPTRLQAQRKISGYTQKELAEKVGVNLRTLQQYEIRAKDINKAAGATILSLARALGCRVEDLLEYDSSEVEGSGE</sequence>
<dbReference type="GO" id="GO:0003677">
    <property type="term" value="F:DNA binding"/>
    <property type="evidence" value="ECO:0007669"/>
    <property type="project" value="InterPro"/>
</dbReference>
<dbReference type="Gene3D" id="1.10.260.40">
    <property type="entry name" value="lambda repressor-like DNA-binding domains"/>
    <property type="match status" value="1"/>
</dbReference>